<feature type="signal peptide" evidence="3">
    <location>
        <begin position="1"/>
        <end position="22"/>
    </location>
</feature>
<evidence type="ECO:0000256" key="1">
    <source>
        <dbReference type="ARBA" id="ARBA00022475"/>
    </source>
</evidence>
<evidence type="ECO:0000313" key="5">
    <source>
        <dbReference type="Proteomes" id="UP000550729"/>
    </source>
</evidence>
<dbReference type="Pfam" id="PF05481">
    <property type="entry name" value="Myco_19_kDa"/>
    <property type="match status" value="1"/>
</dbReference>
<dbReference type="Proteomes" id="UP000550729">
    <property type="component" value="Unassembled WGS sequence"/>
</dbReference>
<protein>
    <submittedName>
        <fullName evidence="4">Lipoprotein LpqH</fullName>
    </submittedName>
</protein>
<gene>
    <name evidence="4" type="ORF">HH308_23285</name>
</gene>
<comment type="caution">
    <text evidence="4">The sequence shown here is derived from an EMBL/GenBank/DDBJ whole genome shotgun (WGS) entry which is preliminary data.</text>
</comment>
<dbReference type="PROSITE" id="PS51257">
    <property type="entry name" value="PROKAR_LIPOPROTEIN"/>
    <property type="match status" value="1"/>
</dbReference>
<dbReference type="AlphaFoldDB" id="A0A848KZL8"/>
<dbReference type="GO" id="GO:0016020">
    <property type="term" value="C:membrane"/>
    <property type="evidence" value="ECO:0007669"/>
    <property type="project" value="InterPro"/>
</dbReference>
<proteinExistence type="predicted"/>
<feature type="chain" id="PRO_5039584452" evidence="3">
    <location>
        <begin position="23"/>
        <end position="162"/>
    </location>
</feature>
<keyword evidence="1" id="KW-1003">Cell membrane</keyword>
<evidence type="ECO:0000313" key="4">
    <source>
        <dbReference type="EMBL" id="NMO04144.1"/>
    </source>
</evidence>
<dbReference type="RefSeq" id="WP_170196648.1">
    <property type="nucleotide sequence ID" value="NZ_JABBNB010000031.1"/>
</dbReference>
<name>A0A848KZL8_9ACTN</name>
<organism evidence="4 5">
    <name type="scientific">Gordonia asplenii</name>
    <dbReference type="NCBI Taxonomy" id="2725283"/>
    <lineage>
        <taxon>Bacteria</taxon>
        <taxon>Bacillati</taxon>
        <taxon>Actinomycetota</taxon>
        <taxon>Actinomycetes</taxon>
        <taxon>Mycobacteriales</taxon>
        <taxon>Gordoniaceae</taxon>
        <taxon>Gordonia</taxon>
    </lineage>
</organism>
<keyword evidence="5" id="KW-1185">Reference proteome</keyword>
<dbReference type="EMBL" id="JABBNB010000031">
    <property type="protein sequence ID" value="NMO04144.1"/>
    <property type="molecule type" value="Genomic_DNA"/>
</dbReference>
<evidence type="ECO:0000256" key="3">
    <source>
        <dbReference type="SAM" id="SignalP"/>
    </source>
</evidence>
<evidence type="ECO:0000256" key="2">
    <source>
        <dbReference type="ARBA" id="ARBA00023136"/>
    </source>
</evidence>
<dbReference type="InterPro" id="IPR008691">
    <property type="entry name" value="LpqH"/>
</dbReference>
<keyword evidence="2" id="KW-0472">Membrane</keyword>
<keyword evidence="3" id="KW-0732">Signal</keyword>
<accession>A0A848KZL8</accession>
<reference evidence="4 5" key="1">
    <citation type="submission" date="2020-04" db="EMBL/GenBank/DDBJ databases">
        <title>Gordonia sp. nov. TBRC 11910.</title>
        <authorList>
            <person name="Suriyachadkun C."/>
        </authorList>
    </citation>
    <scope>NUCLEOTIDE SEQUENCE [LARGE SCALE GENOMIC DNA]</scope>
    <source>
        <strain evidence="4 5">TBRC 11910</strain>
    </source>
</reference>
<keyword evidence="4" id="KW-0449">Lipoprotein</keyword>
<sequence length="162" mass="15893">MRKIQILVASVGAIGLIGAVGACSDNSSSSDTTTVSTNGNAMTTNGQASVTIDGKPLEMNSKTVVCNEAAGKVTIAIGDSTAGGTAGVGAVLTTGDNPQVQSVGLGATNGQALGWVRGVPGGDATATKDGKSYTISGNVTGIDMSNPTSPSKKSFEIKVTCP</sequence>